<geneLocation type="plasmid" evidence="3 4">
    <name>1</name>
</geneLocation>
<protein>
    <submittedName>
        <fullName evidence="3">Uncharacterized protein</fullName>
    </submittedName>
</protein>
<reference evidence="3" key="1">
    <citation type="submission" date="2013-12" db="EMBL/GenBank/DDBJ databases">
        <authorList>
            <person name="DeBruyn J.M."/>
            <person name="Radosevich M."/>
            <person name="Wommack K.Eric."/>
            <person name="Polson S."/>
            <person name="Hauser L.J."/>
            <person name="Fawaz M.N."/>
            <person name="Korlach J."/>
            <person name="Tsai Y.-C."/>
        </authorList>
    </citation>
    <scope>NUCLEOTIDE SEQUENCE</scope>
    <source>
        <strain evidence="3">KBS708</strain>
        <plasmid evidence="3">1</plasmid>
    </source>
</reference>
<organism evidence="3 4">
    <name type="scientific">Gemmatirosa kalamazoonensis</name>
    <dbReference type="NCBI Taxonomy" id="861299"/>
    <lineage>
        <taxon>Bacteria</taxon>
        <taxon>Pseudomonadati</taxon>
        <taxon>Gemmatimonadota</taxon>
        <taxon>Gemmatimonadia</taxon>
        <taxon>Gemmatimonadales</taxon>
        <taxon>Gemmatimonadaceae</taxon>
        <taxon>Gemmatirosa</taxon>
    </lineage>
</organism>
<dbReference type="EMBL" id="CP007129">
    <property type="protein sequence ID" value="AHG92161.1"/>
    <property type="molecule type" value="Genomic_DNA"/>
</dbReference>
<gene>
    <name evidence="2" type="ORF">J421_4558</name>
    <name evidence="3" type="ORF">J421_4626</name>
</gene>
<dbReference type="KEGG" id="gba:J421_4558"/>
<dbReference type="KEGG" id="gba:J421_4626"/>
<dbReference type="InParanoid" id="W0RN09"/>
<evidence type="ECO:0000256" key="1">
    <source>
        <dbReference type="SAM" id="MobiDB-lite"/>
    </source>
</evidence>
<name>W0RN09_9BACT</name>
<evidence type="ECO:0000313" key="4">
    <source>
        <dbReference type="Proteomes" id="UP000019151"/>
    </source>
</evidence>
<keyword evidence="3" id="KW-0614">Plasmid</keyword>
<proteinExistence type="predicted"/>
<feature type="region of interest" description="Disordered" evidence="1">
    <location>
        <begin position="183"/>
        <end position="213"/>
    </location>
</feature>
<evidence type="ECO:0000313" key="2">
    <source>
        <dbReference type="EMBL" id="AHG92093.1"/>
    </source>
</evidence>
<keyword evidence="4" id="KW-1185">Reference proteome</keyword>
<dbReference type="RefSeq" id="WP_148306492.1">
    <property type="nucleotide sequence ID" value="NZ_CP007129.1"/>
</dbReference>
<accession>W0RN09</accession>
<dbReference type="EMBL" id="CP007129">
    <property type="protein sequence ID" value="AHG92093.1"/>
    <property type="molecule type" value="Genomic_DNA"/>
</dbReference>
<evidence type="ECO:0000313" key="3">
    <source>
        <dbReference type="EMBL" id="AHG92161.1"/>
    </source>
</evidence>
<reference evidence="3 4" key="2">
    <citation type="journal article" date="2014" name="Genome Announc.">
        <title>Genome Sequence and Methylome of Soil Bacterium Gemmatirosa kalamazoonensis KBS708T, a Member of the Rarely Cultivated Gemmatimonadetes Phylum.</title>
        <authorList>
            <person name="Debruyn J.M."/>
            <person name="Radosevich M."/>
            <person name="Wommack K.E."/>
            <person name="Polson S.W."/>
            <person name="Hauser L.J."/>
            <person name="Fawaz M.N."/>
            <person name="Korlach J."/>
            <person name="Tsai Y.C."/>
        </authorList>
    </citation>
    <scope>NUCLEOTIDE SEQUENCE [LARGE SCALE GENOMIC DNA]</scope>
    <source>
        <strain evidence="3 4">KBS708</strain>
        <plasmid evidence="3">1</plasmid>
        <plasmid evidence="4">Plasmid 1</plasmid>
    </source>
</reference>
<feature type="region of interest" description="Disordered" evidence="1">
    <location>
        <begin position="109"/>
        <end position="129"/>
    </location>
</feature>
<sequence length="213" mass="24854">MPGVAAKGLQMAKCTFRFCGGLLEHDVQPGGAVVTRCPRCERRLAGLCRDCPRPVYGAIGRAIRCAECAAAARATSRRRSEEDPEIRKRKNAQWRKRWRTDRAFRERRKARRKEWEAAHPEARKRHRRRYHLKRTPGYVAGYMRANARPERAEKKRRQALERYYRLHPVRPAPVCAKCGEPIAWKPPGRPPKYHPEHSPWKKQLKAYRDQSAA</sequence>
<dbReference type="HOGENOM" id="CLU_1292846_0_0_0"/>
<dbReference type="AlphaFoldDB" id="W0RN09"/>
<dbReference type="Proteomes" id="UP000019151">
    <property type="component" value="Plasmid 1"/>
</dbReference>